<evidence type="ECO:0000313" key="2">
    <source>
        <dbReference type="Proteomes" id="UP000193900"/>
    </source>
</evidence>
<dbReference type="EMBL" id="FWFZ01000034">
    <property type="protein sequence ID" value="SLN75283.1"/>
    <property type="molecule type" value="Genomic_DNA"/>
</dbReference>
<accession>A0A1Y5U076</accession>
<evidence type="ECO:0000313" key="1">
    <source>
        <dbReference type="EMBL" id="SLN75283.1"/>
    </source>
</evidence>
<organism evidence="1 2">
    <name type="scientific">Roseisalinus antarcticus</name>
    <dbReference type="NCBI Taxonomy" id="254357"/>
    <lineage>
        <taxon>Bacteria</taxon>
        <taxon>Pseudomonadati</taxon>
        <taxon>Pseudomonadota</taxon>
        <taxon>Alphaproteobacteria</taxon>
        <taxon>Rhodobacterales</taxon>
        <taxon>Roseobacteraceae</taxon>
        <taxon>Roseisalinus</taxon>
    </lineage>
</organism>
<sequence>MRIVVYIGDDQSRTIAGLDSEGSMLKVAETLKDLNAVLLAINVAGTDPRDNEDWVAQVDTLRVVADGLPGRGGVYDPVVEAHDGQLAATQEVRAMQEARSAQAARSAITEFLGAMFVIRDAGPGQVDLERLCEIALANNVSCNVAKSLLESLVGDDLTAIEALEARTDLLKDGFYPITDGALFVALSQQELNGLRNAISSACVGMQRPSGLRRDLEDMSEEITQAFLGETRGGTSDVNDETLPEFFARMTNLPADYFGIFGDRTLDQFVDDTQAAEDDPDQFRLVQRELCISSALMTRVLEGSWVTRDALEARFDVDFQAFDVFENRELKKFDWRWGVGGGLQIVYLPQEFFPASVE</sequence>
<protein>
    <submittedName>
        <fullName evidence="1">Uncharacterized protein</fullName>
    </submittedName>
</protein>
<dbReference type="Proteomes" id="UP000193900">
    <property type="component" value="Unassembled WGS sequence"/>
</dbReference>
<proteinExistence type="predicted"/>
<dbReference type="AlphaFoldDB" id="A0A1Y5U076"/>
<keyword evidence="2" id="KW-1185">Reference proteome</keyword>
<name>A0A1Y5U076_9RHOB</name>
<reference evidence="1 2" key="1">
    <citation type="submission" date="2017-03" db="EMBL/GenBank/DDBJ databases">
        <authorList>
            <person name="Afonso C.L."/>
            <person name="Miller P.J."/>
            <person name="Scott M.A."/>
            <person name="Spackman E."/>
            <person name="Goraichik I."/>
            <person name="Dimitrov K.M."/>
            <person name="Suarez D.L."/>
            <person name="Swayne D.E."/>
        </authorList>
    </citation>
    <scope>NUCLEOTIDE SEQUENCE [LARGE SCALE GENOMIC DNA]</scope>
    <source>
        <strain evidence="1 2">CECT 7023</strain>
    </source>
</reference>
<gene>
    <name evidence="1" type="ORF">ROA7023_03934</name>
</gene>